<evidence type="ECO:0000256" key="2">
    <source>
        <dbReference type="ARBA" id="ARBA00012652"/>
    </source>
</evidence>
<feature type="domain" description="Alpha-L-rhamnosidase concanavalin-like" evidence="4">
    <location>
        <begin position="221"/>
        <end position="331"/>
    </location>
</feature>
<dbReference type="Gene3D" id="1.50.10.10">
    <property type="match status" value="1"/>
</dbReference>
<evidence type="ECO:0000256" key="1">
    <source>
        <dbReference type="ARBA" id="ARBA00001445"/>
    </source>
</evidence>
<name>A0A3M8AI81_9MICO</name>
<dbReference type="GO" id="GO:0005975">
    <property type="term" value="P:carbohydrate metabolic process"/>
    <property type="evidence" value="ECO:0007669"/>
    <property type="project" value="InterPro"/>
</dbReference>
<evidence type="ECO:0000259" key="6">
    <source>
        <dbReference type="Pfam" id="PF17389"/>
    </source>
</evidence>
<dbReference type="InterPro" id="IPR013737">
    <property type="entry name" value="Bac_rhamnosid_N"/>
</dbReference>
<proteinExistence type="predicted"/>
<dbReference type="PANTHER" id="PTHR33307:SF6">
    <property type="entry name" value="ALPHA-RHAMNOSIDASE (EUROFUNG)-RELATED"/>
    <property type="match status" value="1"/>
</dbReference>
<dbReference type="EMBL" id="RHHB01000006">
    <property type="protein sequence ID" value="RNB50789.1"/>
    <property type="molecule type" value="Genomic_DNA"/>
</dbReference>
<dbReference type="Pfam" id="PF17389">
    <property type="entry name" value="Bac_rhamnosid6H"/>
    <property type="match status" value="1"/>
</dbReference>
<dbReference type="PANTHER" id="PTHR33307">
    <property type="entry name" value="ALPHA-RHAMNOSIDASE (EUROFUNG)"/>
    <property type="match status" value="1"/>
</dbReference>
<keyword evidence="9" id="KW-1185">Reference proteome</keyword>
<sequence length="778" mass="85686">MSTPATATVATAEDLLASAEWIAAAEAEPAPAGSRPAYVFRTTFALEELPLAAELSATAHGIYEAYLNGQRVGDHELAPGLTSYRKTLYVQRYDVRDILLLGSNELRLVLSDGWFRGRSGPSRVPDNFGTRTGVIASLALTEHTGTRHISTDRSWEVGVGEIIAADLMDGQTVDFRRSDRIRWQAATGYEDPLAIDRTRLAFSPAPPVRRIRQLSPTSVTRLKTGRQIVDFGQNLNGWVRLTQLGAEGTRITLSHGEALDQDGDLTMAHLAYTEYPDPEPLPTGQIDVVISRGNAADVFEPRHTTHGFRYVAVDGLDDDLAPDAITAVFVHSDLVATGDFVSSNERLNRLHEIAVASWHSNACDVPTDCPQRERWGYSGDYQIFVRSAAFLDDIEGFSRKWLRSLADDQRDDGCVTNVAPNTGIVKSPALPFSFDGSAGWGDACTIVPWQIYETYGDPAVLAETFDMMRRWVDYAAAVAATGRHDSRIARTAEPAPHERYLWDSGFHWGEWAEPDAVFDFFADKGIIATAYLVRSAEITSRSAAVLGHDHLAVSYADLAEHARDAWRTEFLGDDGRLSVESQANYVRGLAFGLIPEALRSPSTARLVELIREKDTHLSTGFLSTALLLPTLADNGELELAYELLFQRSEPSWMAMLDRGATTIWESWGGIDDDGNPHESLNHYSKGGVIRFLHDYVAGIRSDEPGYRRVTIAPRPGHDLTFARAHIDTRQGRVSSDWRMERDGRFHLSVAIPAGCSARVILPSGTHHDVGPGIHRITG</sequence>
<dbReference type="InterPro" id="IPR035396">
    <property type="entry name" value="Bac_rhamnosid6H"/>
</dbReference>
<dbReference type="Pfam" id="PF08531">
    <property type="entry name" value="Bac_rhamnosid_N"/>
    <property type="match status" value="1"/>
</dbReference>
<evidence type="ECO:0000259" key="7">
    <source>
        <dbReference type="Pfam" id="PF17390"/>
    </source>
</evidence>
<evidence type="ECO:0000259" key="4">
    <source>
        <dbReference type="Pfam" id="PF05592"/>
    </source>
</evidence>
<dbReference type="GO" id="GO:0030596">
    <property type="term" value="F:alpha-L-rhamnosidase activity"/>
    <property type="evidence" value="ECO:0007669"/>
    <property type="project" value="UniProtKB-EC"/>
</dbReference>
<evidence type="ECO:0000256" key="3">
    <source>
        <dbReference type="ARBA" id="ARBA00022801"/>
    </source>
</evidence>
<dbReference type="SUPFAM" id="SSF48208">
    <property type="entry name" value="Six-hairpin glycosidases"/>
    <property type="match status" value="1"/>
</dbReference>
<dbReference type="InterPro" id="IPR035398">
    <property type="entry name" value="Bac_rhamnosid_C"/>
</dbReference>
<dbReference type="EC" id="3.2.1.40" evidence="2"/>
<reference evidence="8 9" key="1">
    <citation type="submission" date="2018-10" db="EMBL/GenBank/DDBJ databases">
        <title>Isolation, diversity and antibacterial activity of antinobacteria from the wheat rhizosphere soil.</title>
        <authorList>
            <person name="Sun T."/>
        </authorList>
    </citation>
    <scope>NUCLEOTIDE SEQUENCE [LARGE SCALE GENOMIC DNA]</scope>
    <source>
        <strain evidence="8 9">SJ-23</strain>
    </source>
</reference>
<feature type="domain" description="Bacterial alpha-L-rhamnosidase N-terminal" evidence="5">
    <location>
        <begin position="52"/>
        <end position="186"/>
    </location>
</feature>
<comment type="caution">
    <text evidence="8">The sequence shown here is derived from an EMBL/GenBank/DDBJ whole genome shotgun (WGS) entry which is preliminary data.</text>
</comment>
<feature type="domain" description="Alpha-L-rhamnosidase six-hairpin glycosidase" evidence="6">
    <location>
        <begin position="337"/>
        <end position="696"/>
    </location>
</feature>
<dbReference type="Gene3D" id="2.60.420.10">
    <property type="entry name" value="Maltose phosphorylase, domain 3"/>
    <property type="match status" value="1"/>
</dbReference>
<comment type="catalytic activity">
    <reaction evidence="1">
        <text>Hydrolysis of terminal non-reducing alpha-L-rhamnose residues in alpha-L-rhamnosides.</text>
        <dbReference type="EC" id="3.2.1.40"/>
    </reaction>
</comment>
<dbReference type="RefSeq" id="WP_122936119.1">
    <property type="nucleotide sequence ID" value="NZ_JBHSNT010000049.1"/>
</dbReference>
<feature type="domain" description="Alpha-L-rhamnosidase C-terminal" evidence="7">
    <location>
        <begin position="698"/>
        <end position="768"/>
    </location>
</feature>
<dbReference type="Pfam" id="PF05592">
    <property type="entry name" value="Bac_rhamnosid"/>
    <property type="match status" value="1"/>
</dbReference>
<evidence type="ECO:0000313" key="9">
    <source>
        <dbReference type="Proteomes" id="UP000275048"/>
    </source>
</evidence>
<accession>A0A3M8AI81</accession>
<dbReference type="OrthoDB" id="9761045at2"/>
<evidence type="ECO:0000259" key="5">
    <source>
        <dbReference type="Pfam" id="PF08531"/>
    </source>
</evidence>
<dbReference type="InterPro" id="IPR016007">
    <property type="entry name" value="Alpha_rhamnosid"/>
</dbReference>
<dbReference type="AlphaFoldDB" id="A0A3M8AI81"/>
<dbReference type="Pfam" id="PF17390">
    <property type="entry name" value="Bac_rhamnosid_C"/>
    <property type="match status" value="1"/>
</dbReference>
<dbReference type="InterPro" id="IPR012341">
    <property type="entry name" value="6hp_glycosidase-like_sf"/>
</dbReference>
<dbReference type="InterPro" id="IPR008902">
    <property type="entry name" value="Rhamnosid_concanavalin"/>
</dbReference>
<protein>
    <recommendedName>
        <fullName evidence="2">alpha-L-rhamnosidase</fullName>
        <ecNumber evidence="2">3.2.1.40</ecNumber>
    </recommendedName>
</protein>
<dbReference type="Proteomes" id="UP000275048">
    <property type="component" value="Unassembled WGS sequence"/>
</dbReference>
<evidence type="ECO:0000313" key="8">
    <source>
        <dbReference type="EMBL" id="RNB50789.1"/>
    </source>
</evidence>
<organism evidence="8 9">
    <name type="scientific">Agromyces tardus</name>
    <dbReference type="NCBI Taxonomy" id="2583849"/>
    <lineage>
        <taxon>Bacteria</taxon>
        <taxon>Bacillati</taxon>
        <taxon>Actinomycetota</taxon>
        <taxon>Actinomycetes</taxon>
        <taxon>Micrococcales</taxon>
        <taxon>Microbacteriaceae</taxon>
        <taxon>Agromyces</taxon>
    </lineage>
</organism>
<gene>
    <name evidence="8" type="ORF">EDM22_05805</name>
</gene>
<keyword evidence="3" id="KW-0378">Hydrolase</keyword>
<dbReference type="Gene3D" id="2.60.120.260">
    <property type="entry name" value="Galactose-binding domain-like"/>
    <property type="match status" value="2"/>
</dbReference>
<dbReference type="InterPro" id="IPR008928">
    <property type="entry name" value="6-hairpin_glycosidase_sf"/>
</dbReference>